<keyword evidence="2" id="KW-1185">Reference proteome</keyword>
<gene>
    <name evidence="1" type="ORF">IE53DRAFT_385657</name>
</gene>
<protein>
    <submittedName>
        <fullName evidence="1">Uncharacterized protein</fullName>
    </submittedName>
</protein>
<reference evidence="1 2" key="1">
    <citation type="journal article" date="2018" name="Mol. Biol. Evol.">
        <title>Broad Genomic Sampling Reveals a Smut Pathogenic Ancestry of the Fungal Clade Ustilaginomycotina.</title>
        <authorList>
            <person name="Kijpornyongpan T."/>
            <person name="Mondo S.J."/>
            <person name="Barry K."/>
            <person name="Sandor L."/>
            <person name="Lee J."/>
            <person name="Lipzen A."/>
            <person name="Pangilinan J."/>
            <person name="LaButti K."/>
            <person name="Hainaut M."/>
            <person name="Henrissat B."/>
            <person name="Grigoriev I.V."/>
            <person name="Spatafora J.W."/>
            <person name="Aime M.C."/>
        </authorList>
    </citation>
    <scope>NUCLEOTIDE SEQUENCE [LARGE SCALE GENOMIC DNA]</scope>
    <source>
        <strain evidence="1 2">SA 807</strain>
    </source>
</reference>
<organism evidence="1 2">
    <name type="scientific">Violaceomyces palustris</name>
    <dbReference type="NCBI Taxonomy" id="1673888"/>
    <lineage>
        <taxon>Eukaryota</taxon>
        <taxon>Fungi</taxon>
        <taxon>Dikarya</taxon>
        <taxon>Basidiomycota</taxon>
        <taxon>Ustilaginomycotina</taxon>
        <taxon>Ustilaginomycetes</taxon>
        <taxon>Violaceomycetales</taxon>
        <taxon>Violaceomycetaceae</taxon>
        <taxon>Violaceomyces</taxon>
    </lineage>
</organism>
<evidence type="ECO:0000313" key="1">
    <source>
        <dbReference type="EMBL" id="PWN51948.1"/>
    </source>
</evidence>
<accession>A0ACD0P1H3</accession>
<evidence type="ECO:0000313" key="2">
    <source>
        <dbReference type="Proteomes" id="UP000245626"/>
    </source>
</evidence>
<name>A0ACD0P1H3_9BASI</name>
<sequence>MIATTPSSVSSRTRQPGFVFLLPLSLHPPSYPTDIPPFTDLIMPPPPPKSFVDQLVSQLGLDKETITSQIIPFLETFDSSQSLASHLQDLLGTDPRSLSIITSYVESKFPPKPIPSSTPATNSLQPSVGSGVSSNPKGKKKSSSSKILPPKASNLHARSAAAAASDRNSSPSGSDLSSAFGQSGSIYFKKREDEGDEAFFSGFPKGGKRSNKERPDKYSDQSATTTTTTRSARKEEGEGKERLSRKGSELESHLHRADVAEEMTPKSDQSSTSSATVVKEVLAPTKEMLALDVVIEELTSDEPIDTIGPDGKRFKFRRCFCQGRSHPPSPHVPLCLSCGLVLCSAIRPSPLSPSSSCPSCSTTPLLSQSQRYHLISKLTTERELLVEQQRIQVQLLREERANNRNLKEEAEKRRQGMFPTLASSSHEPQDSSNGAVPHRRGLDAKGLKGLKAGGDPQRTAKVLSLNMKTHKVTVSRPKKAKVKEVTVTAKGRNEAGGERSEGEVQRSAEDEGEQDEEEEEEEEEPSLALDGTLLIKDEDDDGFAVFSAIRPPINSGPALEGGKGKDLRSKRWDNPTLREQGFKLKYLGQEERKEVMDAFHEGEDQEEEEEEGGKETEGKESSRDIRRRRVPGSAEDGKGNVERREGTDRKGEERRPNKIPGYSASDPSSRKSKGKGRDGGKGGKAGVGGGDGGKNKGKGKAK</sequence>
<proteinExistence type="predicted"/>
<dbReference type="Proteomes" id="UP000245626">
    <property type="component" value="Unassembled WGS sequence"/>
</dbReference>
<dbReference type="EMBL" id="KZ819806">
    <property type="protein sequence ID" value="PWN51948.1"/>
    <property type="molecule type" value="Genomic_DNA"/>
</dbReference>